<keyword evidence="1" id="KW-0472">Membrane</keyword>
<dbReference type="AlphaFoldDB" id="A0ABD2P2T7"/>
<keyword evidence="1" id="KW-0812">Transmembrane</keyword>
<feature type="domain" description="Serine aminopeptidase S33" evidence="2">
    <location>
        <begin position="111"/>
        <end position="234"/>
    </location>
</feature>
<keyword evidence="1" id="KW-1133">Transmembrane helix</keyword>
<dbReference type="PANTHER" id="PTHR12277">
    <property type="entry name" value="ALPHA/BETA HYDROLASE DOMAIN-CONTAINING PROTEIN"/>
    <property type="match status" value="1"/>
</dbReference>
<dbReference type="PANTHER" id="PTHR12277:SF194">
    <property type="entry name" value="FI04476P"/>
    <property type="match status" value="1"/>
</dbReference>
<proteinExistence type="predicted"/>
<dbReference type="InterPro" id="IPR022742">
    <property type="entry name" value="Hydrolase_4"/>
</dbReference>
<reference evidence="3 4" key="1">
    <citation type="journal article" date="2021" name="BMC Biol.">
        <title>Horizontally acquired antibacterial genes associated with adaptive radiation of ladybird beetles.</title>
        <authorList>
            <person name="Li H.S."/>
            <person name="Tang X.F."/>
            <person name="Huang Y.H."/>
            <person name="Xu Z.Y."/>
            <person name="Chen M.L."/>
            <person name="Du X.Y."/>
            <person name="Qiu B.Y."/>
            <person name="Chen P.T."/>
            <person name="Zhang W."/>
            <person name="Slipinski A."/>
            <person name="Escalona H.E."/>
            <person name="Waterhouse R.M."/>
            <person name="Zwick A."/>
            <person name="Pang H."/>
        </authorList>
    </citation>
    <scope>NUCLEOTIDE SEQUENCE [LARGE SCALE GENOMIC DNA]</scope>
    <source>
        <strain evidence="3">SYSU2018</strain>
    </source>
</reference>
<dbReference type="Pfam" id="PF12146">
    <property type="entry name" value="Hydrolase_4"/>
    <property type="match status" value="1"/>
</dbReference>
<protein>
    <recommendedName>
        <fullName evidence="2">Serine aminopeptidase S33 domain-containing protein</fullName>
    </recommendedName>
</protein>
<comment type="caution">
    <text evidence="3">The sequence shown here is derived from an EMBL/GenBank/DDBJ whole genome shotgun (WGS) entry which is preliminary data.</text>
</comment>
<name>A0ABD2P2T7_9CUCU</name>
<feature type="transmembrane region" description="Helical" evidence="1">
    <location>
        <begin position="6"/>
        <end position="31"/>
    </location>
</feature>
<evidence type="ECO:0000313" key="4">
    <source>
        <dbReference type="Proteomes" id="UP001516400"/>
    </source>
</evidence>
<evidence type="ECO:0000313" key="3">
    <source>
        <dbReference type="EMBL" id="KAL3285012.1"/>
    </source>
</evidence>
<dbReference type="InterPro" id="IPR029058">
    <property type="entry name" value="AB_hydrolase_fold"/>
</dbReference>
<accession>A0ABD2P2T7</accession>
<dbReference type="Proteomes" id="UP001516400">
    <property type="component" value="Unassembled WGS sequence"/>
</dbReference>
<gene>
    <name evidence="3" type="ORF">HHI36_019140</name>
</gene>
<dbReference type="EMBL" id="JABFTP020000165">
    <property type="protein sequence ID" value="KAL3285012.1"/>
    <property type="molecule type" value="Genomic_DNA"/>
</dbReference>
<dbReference type="SUPFAM" id="SSF53474">
    <property type="entry name" value="alpha/beta-Hydrolases"/>
    <property type="match status" value="1"/>
</dbReference>
<evidence type="ECO:0000259" key="2">
    <source>
        <dbReference type="Pfam" id="PF12146"/>
    </source>
</evidence>
<keyword evidence="4" id="KW-1185">Reference proteome</keyword>
<sequence>MNSIWLAISLVLLVVLILIALLAILLIPIIIARSPYLLRKTLFTTGGASSDSTYYEKNTKSGVRNFYVTIPSDSGKDITIGIYHFLPEDYTVNQTEDIPPSEYEQLLRNSPYHVLLLFHGRGQSRASFGAKYAILSRIFHVIVFDYRCFGDSTMAELSENGMVNDCVLLYKWLQNRTSSSIYVWGQSLGSALCIETVYILDKENIMPKGMILESSFTNMREAVLDSPVGRIFSWIPWFSVLLDGYENNGFLFNSSVHLSEIRCPIMIMHAADDRVIPFHQGIKLYEVVMRRKISVNVAKFLPIAASYKCGHDFIYKFPNFTVHIM</sequence>
<evidence type="ECO:0000256" key="1">
    <source>
        <dbReference type="SAM" id="Phobius"/>
    </source>
</evidence>
<organism evidence="3 4">
    <name type="scientific">Cryptolaemus montrouzieri</name>
    <dbReference type="NCBI Taxonomy" id="559131"/>
    <lineage>
        <taxon>Eukaryota</taxon>
        <taxon>Metazoa</taxon>
        <taxon>Ecdysozoa</taxon>
        <taxon>Arthropoda</taxon>
        <taxon>Hexapoda</taxon>
        <taxon>Insecta</taxon>
        <taxon>Pterygota</taxon>
        <taxon>Neoptera</taxon>
        <taxon>Endopterygota</taxon>
        <taxon>Coleoptera</taxon>
        <taxon>Polyphaga</taxon>
        <taxon>Cucujiformia</taxon>
        <taxon>Coccinelloidea</taxon>
        <taxon>Coccinellidae</taxon>
        <taxon>Scymninae</taxon>
        <taxon>Scymnini</taxon>
        <taxon>Cryptolaemus</taxon>
    </lineage>
</organism>
<dbReference type="Gene3D" id="3.40.50.1820">
    <property type="entry name" value="alpha/beta hydrolase"/>
    <property type="match status" value="1"/>
</dbReference>